<dbReference type="AlphaFoldDB" id="A0A873P529"/>
<comment type="subcellular location">
    <subcellularLocation>
        <location evidence="10">Endomembrane system</location>
        <topology evidence="10">Single-pass type I membrane protein</topology>
    </subcellularLocation>
    <subcellularLocation>
        <location evidence="1">Endoplasmic reticulum</location>
    </subcellularLocation>
    <subcellularLocation>
        <location evidence="12">Membrane</location>
        <topology evidence="12">Single-pass membrane protein</topology>
    </subcellularLocation>
</comment>
<evidence type="ECO:0000256" key="8">
    <source>
        <dbReference type="ARBA" id="ARBA00023136"/>
    </source>
</evidence>
<protein>
    <recommendedName>
        <fullName evidence="12">UDP-glucuronosyltransferase</fullName>
        <ecNumber evidence="12">2.4.1.17</ecNumber>
    </recommendedName>
</protein>
<evidence type="ECO:0000256" key="9">
    <source>
        <dbReference type="ARBA" id="ARBA00023180"/>
    </source>
</evidence>
<dbReference type="EMBL" id="MT012606">
    <property type="protein sequence ID" value="QPA18388.1"/>
    <property type="molecule type" value="mRNA"/>
</dbReference>
<reference evidence="13" key="2">
    <citation type="journal article" name="BMC Genomics">
        <title>Host plant adaptation in the polyphagous whitefly, Trialeurodes vaporariorum, is associated with transcriptional plasticity and altered sensitivity to insecticides.</title>
        <authorList>
            <person name="Pym A."/>
            <person name="Singh K.S."/>
            <person name="Nordgren A."/>
            <person name="Davies T.G.E."/>
            <person name="Zimmer C.T."/>
            <person name="Elias J."/>
            <person name="Slater R."/>
            <person name="Bass C."/>
        </authorList>
    </citation>
    <scope>NUCLEOTIDE SEQUENCE</scope>
</reference>
<dbReference type="Gene3D" id="3.40.50.2000">
    <property type="entry name" value="Glycogen Phosphorylase B"/>
    <property type="match status" value="2"/>
</dbReference>
<evidence type="ECO:0000256" key="12">
    <source>
        <dbReference type="RuleBase" id="RU362059"/>
    </source>
</evidence>
<accession>A0A873P529</accession>
<dbReference type="GO" id="GO:0016020">
    <property type="term" value="C:membrane"/>
    <property type="evidence" value="ECO:0007669"/>
    <property type="project" value="UniProtKB-SubCell"/>
</dbReference>
<dbReference type="InterPro" id="IPR002213">
    <property type="entry name" value="UDP_glucos_trans"/>
</dbReference>
<comment type="similarity">
    <text evidence="2 11">Belongs to the UDP-glycosyltransferase family.</text>
</comment>
<evidence type="ECO:0000313" key="13">
    <source>
        <dbReference type="EMBL" id="QPA18388.1"/>
    </source>
</evidence>
<keyword evidence="4 11" id="KW-0808">Transferase</keyword>
<sequence>MLRSVLLILILGFAVNAFKVLILHPFPSISHQAPVMALTEALVKKGHQLFVVSPNVVPGLAENYTYVDVSFSYKYVSEEKGEETINLQTQITKWGVLKLMESVFTIPGRQFKSSAFLQFYKQVKIEEIKFDVVLVEFLYIPFGCAMSRLLNGNGHTPIISFSSGSADFFTEGHLGSISHHSFIPSFMDPYTDKMNMLEKIDSWFSTFYIQSKIEAAVTEAAENFFREAYGQESVKLVDGCWSNTSLSMVSSNFLYFYPRLLGPNVIELGPMHIKEPAKLPKNIHDWLDGADKGVIYFSLGSNMKSKSLPVAVRENFLKFFRELPAGYRVLWKWELDGTIPGQSDNILAQKWTPQQSVLAHPKVRVFITQGGLQSFQETVHHGVPTVGIPWFGDQELNVAKMVDAGIGSRLRPQELYSFEKVKAAVEAVLYGKSYLKNIKRLSAISREFTSQSLDKAVFWVEHIAKYGDANHLRPSTADATLFEYLCLDIIAVILVSILIVFYLIRNVFSFIVRSISPLSGSKIKKS</sequence>
<evidence type="ECO:0000256" key="5">
    <source>
        <dbReference type="ARBA" id="ARBA00022692"/>
    </source>
</evidence>
<evidence type="ECO:0000256" key="2">
    <source>
        <dbReference type="ARBA" id="ARBA00009995"/>
    </source>
</evidence>
<evidence type="ECO:0000256" key="10">
    <source>
        <dbReference type="ARBA" id="ARBA00046288"/>
    </source>
</evidence>
<keyword evidence="8 12" id="KW-0472">Membrane</keyword>
<gene>
    <name evidence="13" type="primary">UGT352P3</name>
</gene>
<dbReference type="Pfam" id="PF00201">
    <property type="entry name" value="UDPGT"/>
    <property type="match status" value="1"/>
</dbReference>
<evidence type="ECO:0000256" key="1">
    <source>
        <dbReference type="ARBA" id="ARBA00004240"/>
    </source>
</evidence>
<keyword evidence="7 12" id="KW-1133">Transmembrane helix</keyword>
<dbReference type="PANTHER" id="PTHR48043:SF159">
    <property type="entry name" value="EG:EG0003.4 PROTEIN-RELATED"/>
    <property type="match status" value="1"/>
</dbReference>
<dbReference type="GO" id="GO:0005783">
    <property type="term" value="C:endoplasmic reticulum"/>
    <property type="evidence" value="ECO:0007669"/>
    <property type="project" value="UniProtKB-SubCell"/>
</dbReference>
<dbReference type="InterPro" id="IPR035595">
    <property type="entry name" value="UDP_glycos_trans_CS"/>
</dbReference>
<feature type="transmembrane region" description="Helical" evidence="12">
    <location>
        <begin position="481"/>
        <end position="504"/>
    </location>
</feature>
<keyword evidence="9" id="KW-0325">Glycoprotein</keyword>
<evidence type="ECO:0000256" key="3">
    <source>
        <dbReference type="ARBA" id="ARBA00022676"/>
    </source>
</evidence>
<keyword evidence="3 11" id="KW-0328">Glycosyltransferase</keyword>
<dbReference type="PROSITE" id="PS00375">
    <property type="entry name" value="UDPGT"/>
    <property type="match status" value="1"/>
</dbReference>
<dbReference type="GO" id="GO:0015020">
    <property type="term" value="F:glucuronosyltransferase activity"/>
    <property type="evidence" value="ECO:0007669"/>
    <property type="project" value="UniProtKB-EC"/>
</dbReference>
<dbReference type="CDD" id="cd03784">
    <property type="entry name" value="GT1_Gtf-like"/>
    <property type="match status" value="1"/>
</dbReference>
<reference evidence="13" key="1">
    <citation type="submission" date="2020-01" db="EMBL/GenBank/DDBJ databases">
        <authorList>
            <person name="Pym A.M."/>
            <person name="Bass C."/>
            <person name="Singh K.S."/>
        </authorList>
    </citation>
    <scope>NUCLEOTIDE SEQUENCE</scope>
</reference>
<keyword evidence="6" id="KW-0256">Endoplasmic reticulum</keyword>
<dbReference type="InterPro" id="IPR050271">
    <property type="entry name" value="UDP-glycosyltransferase"/>
</dbReference>
<evidence type="ECO:0000256" key="11">
    <source>
        <dbReference type="RuleBase" id="RU003718"/>
    </source>
</evidence>
<evidence type="ECO:0000256" key="6">
    <source>
        <dbReference type="ARBA" id="ARBA00022824"/>
    </source>
</evidence>
<evidence type="ECO:0000256" key="7">
    <source>
        <dbReference type="ARBA" id="ARBA00022989"/>
    </source>
</evidence>
<proteinExistence type="evidence at transcript level"/>
<dbReference type="SUPFAM" id="SSF53756">
    <property type="entry name" value="UDP-Glycosyltransferase/glycogen phosphorylase"/>
    <property type="match status" value="1"/>
</dbReference>
<organism evidence="13">
    <name type="scientific">Trialeurodes vaporariorum</name>
    <name type="common">Greenhouse whitefly</name>
    <name type="synonym">Aleyrodes vaporariorum</name>
    <dbReference type="NCBI Taxonomy" id="88556"/>
    <lineage>
        <taxon>Eukaryota</taxon>
        <taxon>Metazoa</taxon>
        <taxon>Ecdysozoa</taxon>
        <taxon>Arthropoda</taxon>
        <taxon>Hexapoda</taxon>
        <taxon>Insecta</taxon>
        <taxon>Pterygota</taxon>
        <taxon>Neoptera</taxon>
        <taxon>Paraneoptera</taxon>
        <taxon>Hemiptera</taxon>
        <taxon>Sternorrhyncha</taxon>
        <taxon>Aleyrodoidea</taxon>
        <taxon>Aleyrodidae</taxon>
        <taxon>Aleyrodinae</taxon>
        <taxon>Trialeurodes</taxon>
    </lineage>
</organism>
<evidence type="ECO:0000256" key="4">
    <source>
        <dbReference type="ARBA" id="ARBA00022679"/>
    </source>
</evidence>
<dbReference type="FunFam" id="3.40.50.2000:FF:000050">
    <property type="entry name" value="UDP-glucuronosyltransferase"/>
    <property type="match status" value="1"/>
</dbReference>
<dbReference type="PANTHER" id="PTHR48043">
    <property type="entry name" value="EG:EG0003.4 PROTEIN-RELATED"/>
    <property type="match status" value="1"/>
</dbReference>
<name>A0A873P529_TRIVP</name>
<comment type="catalytic activity">
    <reaction evidence="12">
        <text>glucuronate acceptor + UDP-alpha-D-glucuronate = acceptor beta-D-glucuronoside + UDP + H(+)</text>
        <dbReference type="Rhea" id="RHEA:21032"/>
        <dbReference type="ChEBI" id="CHEBI:15378"/>
        <dbReference type="ChEBI" id="CHEBI:58052"/>
        <dbReference type="ChEBI" id="CHEBI:58223"/>
        <dbReference type="ChEBI" id="CHEBI:132367"/>
        <dbReference type="ChEBI" id="CHEBI:132368"/>
        <dbReference type="EC" id="2.4.1.17"/>
    </reaction>
</comment>
<keyword evidence="5 12" id="KW-0812">Transmembrane</keyword>
<dbReference type="EC" id="2.4.1.17" evidence="12"/>